<dbReference type="Gene3D" id="3.30.565.10">
    <property type="entry name" value="Histidine kinase-like ATPase, C-terminal domain"/>
    <property type="match status" value="1"/>
</dbReference>
<keyword evidence="10 12" id="KW-0472">Membrane</keyword>
<dbReference type="PANTHER" id="PTHR45436">
    <property type="entry name" value="SENSOR HISTIDINE KINASE YKOH"/>
    <property type="match status" value="1"/>
</dbReference>
<dbReference type="InterPro" id="IPR003661">
    <property type="entry name" value="HisK_dim/P_dom"/>
</dbReference>
<dbReference type="AlphaFoldDB" id="A0A6G8QFZ6"/>
<dbReference type="Pfam" id="PF00672">
    <property type="entry name" value="HAMP"/>
    <property type="match status" value="1"/>
</dbReference>
<dbReference type="PROSITE" id="PS50885">
    <property type="entry name" value="HAMP"/>
    <property type="match status" value="1"/>
</dbReference>
<dbReference type="InterPro" id="IPR036890">
    <property type="entry name" value="HATPase_C_sf"/>
</dbReference>
<keyword evidence="4" id="KW-0597">Phosphoprotein</keyword>
<feature type="region of interest" description="Disordered" evidence="11">
    <location>
        <begin position="367"/>
        <end position="401"/>
    </location>
</feature>
<evidence type="ECO:0000256" key="9">
    <source>
        <dbReference type="ARBA" id="ARBA00023012"/>
    </source>
</evidence>
<evidence type="ECO:0000259" key="14">
    <source>
        <dbReference type="PROSITE" id="PS50885"/>
    </source>
</evidence>
<dbReference type="Pfam" id="PF02518">
    <property type="entry name" value="HATPase_c"/>
    <property type="match status" value="1"/>
</dbReference>
<dbReference type="SUPFAM" id="SSF47384">
    <property type="entry name" value="Homodimeric domain of signal transducing histidine kinase"/>
    <property type="match status" value="1"/>
</dbReference>
<dbReference type="GO" id="GO:0005886">
    <property type="term" value="C:plasma membrane"/>
    <property type="evidence" value="ECO:0007669"/>
    <property type="project" value="UniProtKB-SubCell"/>
</dbReference>
<evidence type="ECO:0000256" key="12">
    <source>
        <dbReference type="SAM" id="Phobius"/>
    </source>
</evidence>
<dbReference type="InterPro" id="IPR005467">
    <property type="entry name" value="His_kinase_dom"/>
</dbReference>
<dbReference type="CDD" id="cd00075">
    <property type="entry name" value="HATPase"/>
    <property type="match status" value="1"/>
</dbReference>
<dbReference type="CDD" id="cd00082">
    <property type="entry name" value="HisKA"/>
    <property type="match status" value="1"/>
</dbReference>
<evidence type="ECO:0000256" key="2">
    <source>
        <dbReference type="ARBA" id="ARBA00004236"/>
    </source>
</evidence>
<dbReference type="CDD" id="cd06225">
    <property type="entry name" value="HAMP"/>
    <property type="match status" value="1"/>
</dbReference>
<dbReference type="InterPro" id="IPR003660">
    <property type="entry name" value="HAMP_dom"/>
</dbReference>
<sequence length="401" mass="42132">MRSLRAKLLLAFLGVTLVAVGVLGLLVGRSASGAFEDYLVGRQTGNLGEMGRMMDEMMGPEASRQMVEEVIGPAERAYLEAIAGSLWVAGGLAVLAAVGVGLLLARQISGPLRDLTAAARRVAGGDLEGRVPVRSRDELGELAAAFNSMAEAVGRQQALRRRMAADVAHELRTPLAVIQADLEAMLDGVRPLSAEAVADVHGETRLLSRLIDDLRDLSLAETGQLPLRREPTGLGELARTSAARFAPRAEERGVGLEVEAAGDLPRADVDPDRISQVLGNLLENALRHTPPGGRVTLRVGPASRPATLEATVSDTGSGIPSEHLPNVFEHFYRADGARSRRDGGSGIGLAVVKQLVEAHGGRVWAESAPGQGSTFGLSLPAAPPSDAQPANHDKESQNGRV</sequence>
<dbReference type="PANTHER" id="PTHR45436:SF5">
    <property type="entry name" value="SENSOR HISTIDINE KINASE TRCS"/>
    <property type="match status" value="1"/>
</dbReference>
<dbReference type="SUPFAM" id="SSF158472">
    <property type="entry name" value="HAMP domain-like"/>
    <property type="match status" value="1"/>
</dbReference>
<gene>
    <name evidence="15" type="ORF">GBA63_21950</name>
</gene>
<dbReference type="RefSeq" id="WP_166180625.1">
    <property type="nucleotide sequence ID" value="NZ_CP045120.1"/>
</dbReference>
<keyword evidence="8 12" id="KW-1133">Transmembrane helix</keyword>
<dbReference type="PROSITE" id="PS50109">
    <property type="entry name" value="HIS_KIN"/>
    <property type="match status" value="1"/>
</dbReference>
<feature type="domain" description="HAMP" evidence="14">
    <location>
        <begin position="106"/>
        <end position="158"/>
    </location>
</feature>
<dbReference type="InterPro" id="IPR036097">
    <property type="entry name" value="HisK_dim/P_sf"/>
</dbReference>
<feature type="transmembrane region" description="Helical" evidence="12">
    <location>
        <begin position="86"/>
        <end position="105"/>
    </location>
</feature>
<keyword evidence="15" id="KW-0614">Plasmid</keyword>
<dbReference type="Gene3D" id="1.10.287.130">
    <property type="match status" value="1"/>
</dbReference>
<proteinExistence type="predicted"/>
<keyword evidence="6 12" id="KW-0812">Transmembrane</keyword>
<keyword evidence="7" id="KW-0418">Kinase</keyword>
<evidence type="ECO:0000256" key="8">
    <source>
        <dbReference type="ARBA" id="ARBA00022989"/>
    </source>
</evidence>
<evidence type="ECO:0000256" key="11">
    <source>
        <dbReference type="SAM" id="MobiDB-lite"/>
    </source>
</evidence>
<evidence type="ECO:0000256" key="4">
    <source>
        <dbReference type="ARBA" id="ARBA00022553"/>
    </source>
</evidence>
<dbReference type="EC" id="2.7.13.3" evidence="3"/>
<dbReference type="Pfam" id="PF00512">
    <property type="entry name" value="HisKA"/>
    <property type="match status" value="1"/>
</dbReference>
<evidence type="ECO:0000256" key="7">
    <source>
        <dbReference type="ARBA" id="ARBA00022777"/>
    </source>
</evidence>
<dbReference type="SUPFAM" id="SSF55874">
    <property type="entry name" value="ATPase domain of HSP90 chaperone/DNA topoisomerase II/histidine kinase"/>
    <property type="match status" value="1"/>
</dbReference>
<feature type="domain" description="Histidine kinase" evidence="13">
    <location>
        <begin position="166"/>
        <end position="383"/>
    </location>
</feature>
<evidence type="ECO:0000256" key="5">
    <source>
        <dbReference type="ARBA" id="ARBA00022679"/>
    </source>
</evidence>
<dbReference type="SMART" id="SM00388">
    <property type="entry name" value="HisKA"/>
    <property type="match status" value="1"/>
</dbReference>
<evidence type="ECO:0000256" key="6">
    <source>
        <dbReference type="ARBA" id="ARBA00022692"/>
    </source>
</evidence>
<dbReference type="InterPro" id="IPR004358">
    <property type="entry name" value="Sig_transdc_His_kin-like_C"/>
</dbReference>
<protein>
    <recommendedName>
        <fullName evidence="3">histidine kinase</fullName>
        <ecNumber evidence="3">2.7.13.3</ecNumber>
    </recommendedName>
</protein>
<accession>A0A6G8QFZ6</accession>
<comment type="catalytic activity">
    <reaction evidence="1">
        <text>ATP + protein L-histidine = ADP + protein N-phospho-L-histidine.</text>
        <dbReference type="EC" id="2.7.13.3"/>
    </reaction>
</comment>
<dbReference type="EMBL" id="CP045120">
    <property type="protein sequence ID" value="QIN85378.1"/>
    <property type="molecule type" value="Genomic_DNA"/>
</dbReference>
<dbReference type="PRINTS" id="PR00344">
    <property type="entry name" value="BCTRLSENSOR"/>
</dbReference>
<evidence type="ECO:0000313" key="16">
    <source>
        <dbReference type="Proteomes" id="UP000501452"/>
    </source>
</evidence>
<name>A0A6G8QFZ6_9ACTN</name>
<dbReference type="InterPro" id="IPR050428">
    <property type="entry name" value="TCS_sensor_his_kinase"/>
</dbReference>
<dbReference type="InterPro" id="IPR003594">
    <property type="entry name" value="HATPase_dom"/>
</dbReference>
<organism evidence="15 16">
    <name type="scientific">Rubrobacter tropicus</name>
    <dbReference type="NCBI Taxonomy" id="2653851"/>
    <lineage>
        <taxon>Bacteria</taxon>
        <taxon>Bacillati</taxon>
        <taxon>Actinomycetota</taxon>
        <taxon>Rubrobacteria</taxon>
        <taxon>Rubrobacterales</taxon>
        <taxon>Rubrobacteraceae</taxon>
        <taxon>Rubrobacter</taxon>
    </lineage>
</organism>
<feature type="compositionally biased region" description="Basic and acidic residues" evidence="11">
    <location>
        <begin position="391"/>
        <end position="401"/>
    </location>
</feature>
<dbReference type="Gene3D" id="6.10.340.10">
    <property type="match status" value="1"/>
</dbReference>
<dbReference type="KEGG" id="rub:GBA63_21950"/>
<dbReference type="SMART" id="SM00304">
    <property type="entry name" value="HAMP"/>
    <property type="match status" value="1"/>
</dbReference>
<comment type="subcellular location">
    <subcellularLocation>
        <location evidence="2">Cell membrane</location>
    </subcellularLocation>
</comment>
<dbReference type="GO" id="GO:0000155">
    <property type="term" value="F:phosphorelay sensor kinase activity"/>
    <property type="evidence" value="ECO:0007669"/>
    <property type="project" value="InterPro"/>
</dbReference>
<keyword evidence="16" id="KW-1185">Reference proteome</keyword>
<geneLocation type="plasmid" evidence="15 16">
    <name>unnamed1</name>
</geneLocation>
<dbReference type="FunFam" id="3.30.565.10:FF:000006">
    <property type="entry name" value="Sensor histidine kinase WalK"/>
    <property type="match status" value="1"/>
</dbReference>
<keyword evidence="5" id="KW-0808">Transferase</keyword>
<evidence type="ECO:0000313" key="15">
    <source>
        <dbReference type="EMBL" id="QIN85378.1"/>
    </source>
</evidence>
<evidence type="ECO:0000259" key="13">
    <source>
        <dbReference type="PROSITE" id="PS50109"/>
    </source>
</evidence>
<keyword evidence="9" id="KW-0902">Two-component regulatory system</keyword>
<evidence type="ECO:0000256" key="10">
    <source>
        <dbReference type="ARBA" id="ARBA00023136"/>
    </source>
</evidence>
<dbReference type="Proteomes" id="UP000501452">
    <property type="component" value="Plasmid unnamed1"/>
</dbReference>
<evidence type="ECO:0000256" key="1">
    <source>
        <dbReference type="ARBA" id="ARBA00000085"/>
    </source>
</evidence>
<evidence type="ECO:0000256" key="3">
    <source>
        <dbReference type="ARBA" id="ARBA00012438"/>
    </source>
</evidence>
<dbReference type="SMART" id="SM00387">
    <property type="entry name" value="HATPase_c"/>
    <property type="match status" value="1"/>
</dbReference>
<reference evidence="15 16" key="1">
    <citation type="submission" date="2019-10" db="EMBL/GenBank/DDBJ databases">
        <title>Rubrobacter sp nov SCSIO 52090 isolated from a deep-sea sediment in the South China Sea.</title>
        <authorList>
            <person name="Chen R.W."/>
        </authorList>
    </citation>
    <scope>NUCLEOTIDE SEQUENCE [LARGE SCALE GENOMIC DNA]</scope>
    <source>
        <strain evidence="15 16">SCSIO 52909</strain>
        <plasmid evidence="15 16">unnamed1</plasmid>
    </source>
</reference>